<dbReference type="Pfam" id="PF00581">
    <property type="entry name" value="Rhodanese"/>
    <property type="match status" value="1"/>
</dbReference>
<dbReference type="EMBL" id="ADMG01000017">
    <property type="protein sequence ID" value="EKB31716.1"/>
    <property type="molecule type" value="Genomic_DNA"/>
</dbReference>
<dbReference type="Gene3D" id="3.40.250.10">
    <property type="entry name" value="Rhodanese-like domain"/>
    <property type="match status" value="1"/>
</dbReference>
<name>K1JNB6_9BURK</name>
<gene>
    <name evidence="3" type="ORF">HMPREF9465_00584</name>
</gene>
<proteinExistence type="predicted"/>
<dbReference type="PANTHER" id="PTHR43031:SF18">
    <property type="entry name" value="RHODANESE-RELATED SULFURTRANSFERASES"/>
    <property type="match status" value="1"/>
</dbReference>
<dbReference type="SMART" id="SM00450">
    <property type="entry name" value="RHOD"/>
    <property type="match status" value="1"/>
</dbReference>
<evidence type="ECO:0000259" key="2">
    <source>
        <dbReference type="PROSITE" id="PS50206"/>
    </source>
</evidence>
<comment type="caution">
    <text evidence="3">The sequence shown here is derived from an EMBL/GenBank/DDBJ whole genome shotgun (WGS) entry which is preliminary data.</text>
</comment>
<reference evidence="3 4" key="1">
    <citation type="submission" date="2012-05" db="EMBL/GenBank/DDBJ databases">
        <title>The Genome Sequence of Sutterella wadsworthensis 2_1_59BFAA.</title>
        <authorList>
            <consortium name="The Broad Institute Genome Sequencing Platform"/>
            <person name="Earl A."/>
            <person name="Ward D."/>
            <person name="Feldgarden M."/>
            <person name="Gevers D."/>
            <person name="Daigneault M."/>
            <person name="Strauss J."/>
            <person name="Allen-Vercoe E."/>
            <person name="Walker B."/>
            <person name="Young S.K."/>
            <person name="Zeng Q."/>
            <person name="Gargeya S."/>
            <person name="Fitzgerald M."/>
            <person name="Haas B."/>
            <person name="Abouelleil A."/>
            <person name="Alvarado L."/>
            <person name="Arachchi H.M."/>
            <person name="Berlin A.M."/>
            <person name="Chapman S.B."/>
            <person name="Goldberg J."/>
            <person name="Griggs A."/>
            <person name="Gujja S."/>
            <person name="Hansen M."/>
            <person name="Howarth C."/>
            <person name="Imamovic A."/>
            <person name="Larimer J."/>
            <person name="McCowen C."/>
            <person name="Montmayeur A."/>
            <person name="Murphy C."/>
            <person name="Neiman D."/>
            <person name="Pearson M."/>
            <person name="Priest M."/>
            <person name="Roberts A."/>
            <person name="Saif S."/>
            <person name="Shea T."/>
            <person name="Sisk P."/>
            <person name="Sykes S."/>
            <person name="Wortman J."/>
            <person name="Nusbaum C."/>
            <person name="Birren B."/>
        </authorList>
    </citation>
    <scope>NUCLEOTIDE SEQUENCE [LARGE SCALE GENOMIC DNA]</scope>
    <source>
        <strain evidence="3 4">2_1_59BFAA</strain>
    </source>
</reference>
<accession>K1JNB6</accession>
<dbReference type="eggNOG" id="COG0607">
    <property type="taxonomic scope" value="Bacteria"/>
</dbReference>
<dbReference type="CDD" id="cd00158">
    <property type="entry name" value="RHOD"/>
    <property type="match status" value="1"/>
</dbReference>
<sequence length="133" mass="14603">MSQFLIDNSLLIVVIAVSVLGLLIPVINTRRYAPEVSPAQATELINRQGAQIVDVRKAADFAKGHIANSRNIPADQIQNEFGKLKRERPVILVDQTGAGSRPVARLLRGVGFQRVTILERGIVGWLQAKMPLE</sequence>
<feature type="transmembrane region" description="Helical" evidence="1">
    <location>
        <begin position="6"/>
        <end position="27"/>
    </location>
</feature>
<evidence type="ECO:0000256" key="1">
    <source>
        <dbReference type="SAM" id="Phobius"/>
    </source>
</evidence>
<dbReference type="InterPro" id="IPR050229">
    <property type="entry name" value="GlpE_sulfurtransferase"/>
</dbReference>
<keyword evidence="1" id="KW-1133">Transmembrane helix</keyword>
<keyword evidence="1" id="KW-0812">Transmembrane</keyword>
<dbReference type="STRING" id="742823.HMPREF9465_00584"/>
<keyword evidence="1" id="KW-0472">Membrane</keyword>
<dbReference type="PANTHER" id="PTHR43031">
    <property type="entry name" value="FAD-DEPENDENT OXIDOREDUCTASE"/>
    <property type="match status" value="1"/>
</dbReference>
<evidence type="ECO:0000313" key="4">
    <source>
        <dbReference type="Proteomes" id="UP000005835"/>
    </source>
</evidence>
<evidence type="ECO:0000313" key="3">
    <source>
        <dbReference type="EMBL" id="EKB31716.1"/>
    </source>
</evidence>
<dbReference type="PATRIC" id="fig|742823.3.peg.584"/>
<dbReference type="PROSITE" id="PS50206">
    <property type="entry name" value="RHODANESE_3"/>
    <property type="match status" value="1"/>
</dbReference>
<organism evidence="3 4">
    <name type="scientific">Sutterella wadsworthensis 2_1_59BFAA</name>
    <dbReference type="NCBI Taxonomy" id="742823"/>
    <lineage>
        <taxon>Bacteria</taxon>
        <taxon>Pseudomonadati</taxon>
        <taxon>Pseudomonadota</taxon>
        <taxon>Betaproteobacteria</taxon>
        <taxon>Burkholderiales</taxon>
        <taxon>Sutterellaceae</taxon>
        <taxon>Sutterella</taxon>
    </lineage>
</organism>
<dbReference type="InterPro" id="IPR036873">
    <property type="entry name" value="Rhodanese-like_dom_sf"/>
</dbReference>
<dbReference type="InterPro" id="IPR001763">
    <property type="entry name" value="Rhodanese-like_dom"/>
</dbReference>
<keyword evidence="4" id="KW-1185">Reference proteome</keyword>
<dbReference type="OrthoDB" id="1445766at2"/>
<dbReference type="RefSeq" id="WP_005433992.1">
    <property type="nucleotide sequence ID" value="NZ_JH815514.1"/>
</dbReference>
<dbReference type="Proteomes" id="UP000005835">
    <property type="component" value="Unassembled WGS sequence"/>
</dbReference>
<dbReference type="AlphaFoldDB" id="K1JNB6"/>
<protein>
    <recommendedName>
        <fullName evidence="2">Rhodanese domain-containing protein</fullName>
    </recommendedName>
</protein>
<dbReference type="SUPFAM" id="SSF52821">
    <property type="entry name" value="Rhodanese/Cell cycle control phosphatase"/>
    <property type="match status" value="1"/>
</dbReference>
<feature type="domain" description="Rhodanese" evidence="2">
    <location>
        <begin position="46"/>
        <end position="133"/>
    </location>
</feature>
<dbReference type="HOGENOM" id="CLU_089574_1_5_4"/>